<geneLocation type="plasmid" evidence="3">
    <name>pNK6b DNA</name>
</geneLocation>
<proteinExistence type="predicted"/>
<dbReference type="Pfam" id="PF03050">
    <property type="entry name" value="DDE_Tnp_IS66"/>
    <property type="match status" value="1"/>
</dbReference>
<evidence type="ECO:0000259" key="1">
    <source>
        <dbReference type="Pfam" id="PF03050"/>
    </source>
</evidence>
<evidence type="ECO:0000313" key="3">
    <source>
        <dbReference type="Proteomes" id="UP000063308"/>
    </source>
</evidence>
<name>A0A0E4BX52_9BRAD</name>
<dbReference type="EMBL" id="AP014686">
    <property type="protein sequence ID" value="BAR63258.1"/>
    <property type="molecule type" value="Genomic_DNA"/>
</dbReference>
<dbReference type="Proteomes" id="UP000063308">
    <property type="component" value="Plasmid pNK6b"/>
</dbReference>
<dbReference type="InterPro" id="IPR004291">
    <property type="entry name" value="Transposase_IS66_central"/>
</dbReference>
<gene>
    <name evidence="2" type="ORF">NK6_b_64</name>
</gene>
<sequence>MEARALLESLRRRFFKLARNSKSPIAEAAVRHIEQLSAIEAMVRGSSPDIRLVARKEHSLLMVAALVRETAVNDLQRFDVLLLQLPQQPGYAVRLQAVFNLVNESHRRLCSGVILQRGGE</sequence>
<reference evidence="2 3" key="1">
    <citation type="submission" date="2014-11" db="EMBL/GenBank/DDBJ databases">
        <title>Symbiosis island explosion on the genome of extra-slow-growing strains of soybean bradyrhizobia with massive insertion sequences.</title>
        <authorList>
            <person name="Iida T."/>
            <person name="Minamisawa K."/>
        </authorList>
    </citation>
    <scope>NUCLEOTIDE SEQUENCE [LARGE SCALE GENOMIC DNA]</scope>
    <source>
        <strain evidence="2 3">NK6</strain>
        <plasmid evidence="3">pNK6b DNA</plasmid>
    </source>
</reference>
<feature type="domain" description="Transposase IS66 central" evidence="1">
    <location>
        <begin position="10"/>
        <end position="69"/>
    </location>
</feature>
<organism evidence="2 3">
    <name type="scientific">Bradyrhizobium diazoefficiens</name>
    <dbReference type="NCBI Taxonomy" id="1355477"/>
    <lineage>
        <taxon>Bacteria</taxon>
        <taxon>Pseudomonadati</taxon>
        <taxon>Pseudomonadota</taxon>
        <taxon>Alphaproteobacteria</taxon>
        <taxon>Hyphomicrobiales</taxon>
        <taxon>Nitrobacteraceae</taxon>
        <taxon>Bradyrhizobium</taxon>
    </lineage>
</organism>
<protein>
    <submittedName>
        <fullName evidence="2">Transposase</fullName>
    </submittedName>
</protein>
<accession>A0A0E4BX52</accession>
<keyword evidence="2" id="KW-0614">Plasmid</keyword>
<dbReference type="AlphaFoldDB" id="A0A0E4BX52"/>
<evidence type="ECO:0000313" key="2">
    <source>
        <dbReference type="EMBL" id="BAR63258.1"/>
    </source>
</evidence>